<dbReference type="PROSITE" id="PS00641">
    <property type="entry name" value="COMPLEX1_75K_1"/>
    <property type="match status" value="1"/>
</dbReference>
<dbReference type="InterPro" id="IPR017896">
    <property type="entry name" value="4Fe4S_Fe-S-bd"/>
</dbReference>
<feature type="domain" description="4Fe-4S ferredoxin-type" evidence="8">
    <location>
        <begin position="212"/>
        <end position="243"/>
    </location>
</feature>
<accession>A0A1F5SC67</accession>
<dbReference type="CDD" id="cd00207">
    <property type="entry name" value="fer2"/>
    <property type="match status" value="1"/>
</dbReference>
<keyword evidence="2" id="KW-0004">4Fe-4S</keyword>
<dbReference type="InterPro" id="IPR003149">
    <property type="entry name" value="Fe_hydrogenase_ssu"/>
</dbReference>
<evidence type="ECO:0008006" key="12">
    <source>
        <dbReference type="Google" id="ProtNLM"/>
    </source>
</evidence>
<dbReference type="SMART" id="SM00902">
    <property type="entry name" value="Fe_hyd_SSU"/>
    <property type="match status" value="1"/>
</dbReference>
<dbReference type="FunFam" id="3.30.70.20:FF:000035">
    <property type="entry name" value="Iron hydrogenase 1"/>
    <property type="match status" value="1"/>
</dbReference>
<dbReference type="PROSITE" id="PS51839">
    <property type="entry name" value="4FE4S_HC3"/>
    <property type="match status" value="1"/>
</dbReference>
<name>A0A1F5SC67_9BACT</name>
<dbReference type="InterPro" id="IPR036991">
    <property type="entry name" value="Fe_hydrogenase_ssu_sf"/>
</dbReference>
<dbReference type="GO" id="GO:0008137">
    <property type="term" value="F:NADH dehydrogenase (ubiquinone) activity"/>
    <property type="evidence" value="ECO:0007669"/>
    <property type="project" value="InterPro"/>
</dbReference>
<dbReference type="Gene3D" id="3.40.950.10">
    <property type="entry name" value="Fe-only Hydrogenase (Larger Subunit), Chain L, domain 3"/>
    <property type="match status" value="1"/>
</dbReference>
<dbReference type="Pfam" id="PF12838">
    <property type="entry name" value="Fer4_7"/>
    <property type="match status" value="1"/>
</dbReference>
<dbReference type="InterPro" id="IPR019574">
    <property type="entry name" value="NADH_UbQ_OxRdtase_Gsu_4Fe4S-bd"/>
</dbReference>
<dbReference type="Pfam" id="PF02256">
    <property type="entry name" value="Fe_hyd_SSU"/>
    <property type="match status" value="1"/>
</dbReference>
<dbReference type="SMART" id="SM00929">
    <property type="entry name" value="NADH-G_4Fe-4S_3"/>
    <property type="match status" value="1"/>
</dbReference>
<proteinExistence type="predicted"/>
<keyword evidence="6" id="KW-0411">Iron-sulfur</keyword>
<dbReference type="EMBL" id="MFFW01000028">
    <property type="protein sequence ID" value="OGF24288.1"/>
    <property type="molecule type" value="Genomic_DNA"/>
</dbReference>
<dbReference type="SUPFAM" id="SSF54292">
    <property type="entry name" value="2Fe-2S ferredoxin-like"/>
    <property type="match status" value="1"/>
</dbReference>
<dbReference type="InterPro" id="IPR009016">
    <property type="entry name" value="Fe_hydrogenase"/>
</dbReference>
<dbReference type="NCBIfam" id="TIGR02512">
    <property type="entry name" value="FeFe_hydrog_A"/>
    <property type="match status" value="1"/>
</dbReference>
<dbReference type="SUPFAM" id="SSF54862">
    <property type="entry name" value="4Fe-4S ferredoxins"/>
    <property type="match status" value="1"/>
</dbReference>
<protein>
    <recommendedName>
        <fullName evidence="12">Ferredoxin</fullName>
    </recommendedName>
</protein>
<dbReference type="InterPro" id="IPR013352">
    <property type="entry name" value="Fe_hydrogenase_subset"/>
</dbReference>
<dbReference type="Gene3D" id="3.10.20.740">
    <property type="match status" value="1"/>
</dbReference>
<keyword evidence="3" id="KW-0479">Metal-binding</keyword>
<comment type="cofactor">
    <cofactor evidence="1">
        <name>[4Fe-4S] cluster</name>
        <dbReference type="ChEBI" id="CHEBI:49883"/>
    </cofactor>
</comment>
<dbReference type="SUPFAM" id="SSF53920">
    <property type="entry name" value="Fe-only hydrogenase"/>
    <property type="match status" value="1"/>
</dbReference>
<dbReference type="Pfam" id="PF13510">
    <property type="entry name" value="Fer2_4"/>
    <property type="match status" value="1"/>
</dbReference>
<dbReference type="InterPro" id="IPR000283">
    <property type="entry name" value="NADH_UbQ_OxRdtase_75kDa_su_CS"/>
</dbReference>
<dbReference type="Gene3D" id="3.40.50.1780">
    <property type="match status" value="1"/>
</dbReference>
<evidence type="ECO:0000256" key="1">
    <source>
        <dbReference type="ARBA" id="ARBA00001966"/>
    </source>
</evidence>
<dbReference type="InterPro" id="IPR017900">
    <property type="entry name" value="4Fe4S_Fe_S_CS"/>
</dbReference>
<organism evidence="10 11">
    <name type="scientific">Candidatus Falkowbacteria bacterium RIFCSPLOWO2_02_FULL_45_21</name>
    <dbReference type="NCBI Taxonomy" id="1797989"/>
    <lineage>
        <taxon>Bacteria</taxon>
        <taxon>Candidatus Falkowiibacteriota</taxon>
    </lineage>
</organism>
<evidence type="ECO:0000256" key="4">
    <source>
        <dbReference type="ARBA" id="ARBA00022737"/>
    </source>
</evidence>
<gene>
    <name evidence="10" type="ORF">A3H66_02010</name>
</gene>
<dbReference type="PROSITE" id="PS51379">
    <property type="entry name" value="4FE4S_FER_2"/>
    <property type="match status" value="2"/>
</dbReference>
<dbReference type="InterPro" id="IPR050340">
    <property type="entry name" value="Cytosolic_Fe-S_CAF"/>
</dbReference>
<dbReference type="GO" id="GO:0005506">
    <property type="term" value="F:iron ion binding"/>
    <property type="evidence" value="ECO:0007669"/>
    <property type="project" value="InterPro"/>
</dbReference>
<dbReference type="Gene3D" id="3.30.70.20">
    <property type="match status" value="1"/>
</dbReference>
<dbReference type="GO" id="GO:0051539">
    <property type="term" value="F:4 iron, 4 sulfur cluster binding"/>
    <property type="evidence" value="ECO:0007669"/>
    <property type="project" value="UniProtKB-KW"/>
</dbReference>
<dbReference type="PROSITE" id="PS00198">
    <property type="entry name" value="4FE4S_FER_1"/>
    <property type="match status" value="1"/>
</dbReference>
<dbReference type="PANTHER" id="PTHR11615">
    <property type="entry name" value="NITRATE, FORMATE, IRON DEHYDROGENASE"/>
    <property type="match status" value="1"/>
</dbReference>
<dbReference type="STRING" id="1797989.A3H66_02010"/>
<reference evidence="10 11" key="1">
    <citation type="journal article" date="2016" name="Nat. Commun.">
        <title>Thousands of microbial genomes shed light on interconnected biogeochemical processes in an aquifer system.</title>
        <authorList>
            <person name="Anantharaman K."/>
            <person name="Brown C.T."/>
            <person name="Hug L.A."/>
            <person name="Sharon I."/>
            <person name="Castelle C.J."/>
            <person name="Probst A.J."/>
            <person name="Thomas B.C."/>
            <person name="Singh A."/>
            <person name="Wilkins M.J."/>
            <person name="Karaoz U."/>
            <person name="Brodie E.L."/>
            <person name="Williams K.H."/>
            <person name="Hubbard S.S."/>
            <person name="Banfield J.F."/>
        </authorList>
    </citation>
    <scope>NUCLEOTIDE SEQUENCE [LARGE SCALE GENOMIC DNA]</scope>
</reference>
<feature type="domain" description="4Fe-4S His(Cys)3-ligated-type" evidence="9">
    <location>
        <begin position="104"/>
        <end position="143"/>
    </location>
</feature>
<dbReference type="PROSITE" id="PS51085">
    <property type="entry name" value="2FE2S_FER_2"/>
    <property type="match status" value="1"/>
</dbReference>
<evidence type="ECO:0000259" key="8">
    <source>
        <dbReference type="PROSITE" id="PS51379"/>
    </source>
</evidence>
<comment type="caution">
    <text evidence="10">The sequence shown here is derived from an EMBL/GenBank/DDBJ whole genome shotgun (WGS) entry which is preliminary data.</text>
</comment>
<evidence type="ECO:0000313" key="11">
    <source>
        <dbReference type="Proteomes" id="UP000178783"/>
    </source>
</evidence>
<dbReference type="Pfam" id="PF10588">
    <property type="entry name" value="NADH-G_4Fe-4S_3"/>
    <property type="match status" value="1"/>
</dbReference>
<evidence type="ECO:0000259" key="7">
    <source>
        <dbReference type="PROSITE" id="PS51085"/>
    </source>
</evidence>
<dbReference type="InterPro" id="IPR004108">
    <property type="entry name" value="Fe_hydrogenase_lsu_C"/>
</dbReference>
<feature type="domain" description="4Fe-4S ferredoxin-type" evidence="8">
    <location>
        <begin position="163"/>
        <end position="193"/>
    </location>
</feature>
<sequence>MTDKKVKIYLDGKEIICDEGATIMRVAQDNGMMLPNLCYHPDFSVKANCRICVVEVAYSADSVQPSSLRPDFGMKAPKSAQARLVTACDTKVKAGMEIKTDTTRVKRSRNLNIELIFAEHIEKCPTCIWRVNCKLLELAERYKIEICRFKDRKGKRQTYKFANAVEIDSSQCIDCRNCLEACNDLQKINYLELRGKGVAQEIVPVTEKGVFAFAKADRRKVDCIYCGQCALHCPVGAAQEQADWHLVEKALKNKSEVLVAQIAPSIRVSIGEEFGVETGRVMTGQVVAALKKLGFAYVFDVNFGADVTTIVEAEELIERLKIRERLLNHEDKKLEIRNLKFGKVTPISNLPMFTSCCPAWIKYVEFFRPDLIPNMTTARSPQMHSAGIIKTYWAEKMSAQGGSASGRKIKPKNIVVVSIMPCTAKKFESSRKELKIRGDWPIDYCLTTRELAWLIKKNKIDFKSLKAERADNPLGTASGAGAIYGATGGVMESALRTAAYLMATAQDRVCRDLGLEAKIRFGDSEIQRVEFKDVRGQEGVKTANLEMGGKKVRVAVVNGIGSIQPILDKLKDFDYIEVMACPDGCIGGGGQPIPTTAEIRKKRLAALYKIDGASKIRRAHENDEAIGALSWLKKQGKLEKTVLYTTYKKRS</sequence>
<feature type="domain" description="2Fe-2S ferredoxin-type" evidence="7">
    <location>
        <begin position="4"/>
        <end position="104"/>
    </location>
</feature>
<dbReference type="GO" id="GO:0008901">
    <property type="term" value="F:ferredoxin hydrogenase activity"/>
    <property type="evidence" value="ECO:0007669"/>
    <property type="project" value="InterPro"/>
</dbReference>
<dbReference type="InterPro" id="IPR001041">
    <property type="entry name" value="2Fe-2S_ferredoxin-type"/>
</dbReference>
<evidence type="ECO:0000313" key="10">
    <source>
        <dbReference type="EMBL" id="OGF24288.1"/>
    </source>
</evidence>
<dbReference type="GO" id="GO:0016020">
    <property type="term" value="C:membrane"/>
    <property type="evidence" value="ECO:0007669"/>
    <property type="project" value="InterPro"/>
</dbReference>
<evidence type="ECO:0000256" key="2">
    <source>
        <dbReference type="ARBA" id="ARBA00022485"/>
    </source>
</evidence>
<dbReference type="GO" id="GO:0042773">
    <property type="term" value="P:ATP synthesis coupled electron transport"/>
    <property type="evidence" value="ECO:0007669"/>
    <property type="project" value="InterPro"/>
</dbReference>
<evidence type="ECO:0000256" key="3">
    <source>
        <dbReference type="ARBA" id="ARBA00022723"/>
    </source>
</evidence>
<dbReference type="Pfam" id="PF02906">
    <property type="entry name" value="Fe_hyd_lg_C"/>
    <property type="match status" value="1"/>
</dbReference>
<dbReference type="InterPro" id="IPR036010">
    <property type="entry name" value="2Fe-2S_ferredoxin-like_sf"/>
</dbReference>
<evidence type="ECO:0000259" key="9">
    <source>
        <dbReference type="PROSITE" id="PS51839"/>
    </source>
</evidence>
<dbReference type="AlphaFoldDB" id="A0A1F5SC67"/>
<evidence type="ECO:0000256" key="6">
    <source>
        <dbReference type="ARBA" id="ARBA00023014"/>
    </source>
</evidence>
<evidence type="ECO:0000256" key="5">
    <source>
        <dbReference type="ARBA" id="ARBA00023004"/>
    </source>
</evidence>
<dbReference type="Gene3D" id="4.10.260.20">
    <property type="entry name" value="Iron hydrogenase, small subunit"/>
    <property type="match status" value="1"/>
</dbReference>
<keyword evidence="4" id="KW-0677">Repeat</keyword>
<keyword evidence="5" id="KW-0408">Iron</keyword>
<dbReference type="Proteomes" id="UP000178783">
    <property type="component" value="Unassembled WGS sequence"/>
</dbReference>